<sequence>MAYKLYHKDADYSYVLGPFPAFECLKWRPDLLLAAYYDPAFREIDKFCKLAEKSGIKSEAAPKLINKLAHGQKEPYVAVIYRKDGFFRSLSPAADHIVLHSIANSGNLGTILRSALAFNFADIALIGNCVSCFLPEIAKASMGAMFALNIEYFPTMSDYLRRYCASENKRQLFSFCLSPTAVNLSAIATQFKQDEPRSLIFGNEGQGLAPEFEREPYTPVIIEQSPAVDSLNLAIAASIAMYNVKKHPLNPTTTDQAGKIK</sequence>
<evidence type="ECO:0000259" key="3">
    <source>
        <dbReference type="Pfam" id="PF00588"/>
    </source>
</evidence>
<evidence type="ECO:0000313" key="4">
    <source>
        <dbReference type="EMBL" id="WEG35620.1"/>
    </source>
</evidence>
<dbReference type="CDD" id="cd18082">
    <property type="entry name" value="SpoU-like_family"/>
    <property type="match status" value="1"/>
</dbReference>
<accession>A0ABY8C4K9</accession>
<keyword evidence="5" id="KW-1185">Reference proteome</keyword>
<evidence type="ECO:0000313" key="5">
    <source>
        <dbReference type="Proteomes" id="UP001220478"/>
    </source>
</evidence>
<dbReference type="Gene3D" id="3.40.1280.10">
    <property type="match status" value="1"/>
</dbReference>
<evidence type="ECO:0000256" key="2">
    <source>
        <dbReference type="ARBA" id="ARBA00022679"/>
    </source>
</evidence>
<dbReference type="GO" id="GO:0008168">
    <property type="term" value="F:methyltransferase activity"/>
    <property type="evidence" value="ECO:0007669"/>
    <property type="project" value="UniProtKB-KW"/>
</dbReference>
<dbReference type="PANTHER" id="PTHR43191:SF2">
    <property type="entry name" value="RRNA METHYLTRANSFERASE 3, MITOCHONDRIAL"/>
    <property type="match status" value="1"/>
</dbReference>
<dbReference type="InterPro" id="IPR029026">
    <property type="entry name" value="tRNA_m1G_MTases_N"/>
</dbReference>
<name>A0ABY8C4K9_9FIRM</name>
<keyword evidence="2" id="KW-0808">Transferase</keyword>
<dbReference type="InterPro" id="IPR029028">
    <property type="entry name" value="Alpha/beta_knot_MTases"/>
</dbReference>
<dbReference type="InterPro" id="IPR051259">
    <property type="entry name" value="rRNA_Methyltransferase"/>
</dbReference>
<dbReference type="EMBL" id="CP118868">
    <property type="protein sequence ID" value="WEG35620.1"/>
    <property type="molecule type" value="Genomic_DNA"/>
</dbReference>
<reference evidence="4 5" key="1">
    <citation type="submission" date="2023-02" db="EMBL/GenBank/DDBJ databases">
        <title>Novel Oscillospiraceae bacterial genomes.</title>
        <authorList>
            <person name="Srinivasan S."/>
            <person name="Austin M.N."/>
            <person name="Fiedler T.L."/>
            <person name="Strenk S.M."/>
            <person name="Agnew K.J."/>
            <person name="Nagana Gowda G.A."/>
            <person name="Raftery D."/>
            <person name="Beamer M.A."/>
            <person name="Achilles S.L."/>
            <person name="Wiesenfeld H.C."/>
            <person name="Fredricks D.N."/>
            <person name="Hillier S.L."/>
        </authorList>
    </citation>
    <scope>NUCLEOTIDE SEQUENCE [LARGE SCALE GENOMIC DNA]</scope>
    <source>
        <strain evidence="4 5">CHIC02 1186E3-8</strain>
    </source>
</reference>
<dbReference type="InterPro" id="IPR001537">
    <property type="entry name" value="SpoU_MeTrfase"/>
</dbReference>
<protein>
    <submittedName>
        <fullName evidence="4">TrmH family RNA methyltransferase</fullName>
    </submittedName>
</protein>
<proteinExistence type="predicted"/>
<dbReference type="GO" id="GO:0032259">
    <property type="term" value="P:methylation"/>
    <property type="evidence" value="ECO:0007669"/>
    <property type="project" value="UniProtKB-KW"/>
</dbReference>
<feature type="domain" description="tRNA/rRNA methyltransferase SpoU type" evidence="3">
    <location>
        <begin position="96"/>
        <end position="242"/>
    </location>
</feature>
<dbReference type="Proteomes" id="UP001220478">
    <property type="component" value="Chromosome"/>
</dbReference>
<keyword evidence="1 4" id="KW-0489">Methyltransferase</keyword>
<organism evidence="4 5">
    <name type="scientific">Amygdalobacter indicium</name>
    <dbReference type="NCBI Taxonomy" id="3029272"/>
    <lineage>
        <taxon>Bacteria</taxon>
        <taxon>Bacillati</taxon>
        <taxon>Bacillota</taxon>
        <taxon>Clostridia</taxon>
        <taxon>Eubacteriales</taxon>
        <taxon>Oscillospiraceae</taxon>
        <taxon>Amygdalobacter</taxon>
    </lineage>
</organism>
<evidence type="ECO:0000256" key="1">
    <source>
        <dbReference type="ARBA" id="ARBA00022603"/>
    </source>
</evidence>
<dbReference type="RefSeq" id="WP_315571746.1">
    <property type="nucleotide sequence ID" value="NZ_CP118868.1"/>
</dbReference>
<dbReference type="Pfam" id="PF00588">
    <property type="entry name" value="SpoU_methylase"/>
    <property type="match status" value="1"/>
</dbReference>
<gene>
    <name evidence="4" type="ORF">PYS61_00215</name>
</gene>
<dbReference type="SUPFAM" id="SSF75217">
    <property type="entry name" value="alpha/beta knot"/>
    <property type="match status" value="1"/>
</dbReference>
<dbReference type="PANTHER" id="PTHR43191">
    <property type="entry name" value="RRNA METHYLTRANSFERASE 3"/>
    <property type="match status" value="1"/>
</dbReference>